<evidence type="ECO:0000259" key="9">
    <source>
        <dbReference type="PROSITE" id="PS51294"/>
    </source>
</evidence>
<dbReference type="EMBL" id="JAMYWD010000012">
    <property type="protein sequence ID" value="KAJ4951976.1"/>
    <property type="molecule type" value="Genomic_DNA"/>
</dbReference>
<keyword evidence="2" id="KW-0677">Repeat</keyword>
<dbReference type="SMART" id="SM00717">
    <property type="entry name" value="SANT"/>
    <property type="match status" value="2"/>
</dbReference>
<dbReference type="PANTHER" id="PTHR47997:SF11">
    <property type="entry name" value="TRANSCRIPTION FACTOR LAF1"/>
    <property type="match status" value="1"/>
</dbReference>
<evidence type="ECO:0000256" key="7">
    <source>
        <dbReference type="ARBA" id="ARBA00023242"/>
    </source>
</evidence>
<gene>
    <name evidence="10" type="ORF">NE237_028808</name>
</gene>
<keyword evidence="11" id="KW-1185">Reference proteome</keyword>
<dbReference type="PANTHER" id="PTHR47997">
    <property type="entry name" value="MYB DOMAIN PROTEIN 55"/>
    <property type="match status" value="1"/>
</dbReference>
<keyword evidence="4" id="KW-0238">DNA-binding</keyword>
<dbReference type="InterPro" id="IPR009057">
    <property type="entry name" value="Homeodomain-like_sf"/>
</dbReference>
<dbReference type="GO" id="GO:0003677">
    <property type="term" value="F:DNA binding"/>
    <property type="evidence" value="ECO:0007669"/>
    <property type="project" value="UniProtKB-KW"/>
</dbReference>
<evidence type="ECO:0000313" key="10">
    <source>
        <dbReference type="EMBL" id="KAJ4951976.1"/>
    </source>
</evidence>
<name>A0A9Q0JU70_9MAGN</name>
<dbReference type="PROSITE" id="PS51294">
    <property type="entry name" value="HTH_MYB"/>
    <property type="match status" value="2"/>
</dbReference>
<accession>A0A9Q0JU70</accession>
<evidence type="ECO:0000256" key="6">
    <source>
        <dbReference type="ARBA" id="ARBA00023163"/>
    </source>
</evidence>
<feature type="domain" description="HTH myb-type" evidence="9">
    <location>
        <begin position="63"/>
        <end position="117"/>
    </location>
</feature>
<dbReference type="GO" id="GO:0045893">
    <property type="term" value="P:positive regulation of DNA-templated transcription"/>
    <property type="evidence" value="ECO:0007669"/>
    <property type="project" value="UniProtKB-ARBA"/>
</dbReference>
<feature type="domain" description="HTH myb-type" evidence="9">
    <location>
        <begin position="10"/>
        <end position="62"/>
    </location>
</feature>
<keyword evidence="3" id="KW-0805">Transcription regulation</keyword>
<feature type="domain" description="Myb-like" evidence="8">
    <location>
        <begin position="10"/>
        <end position="62"/>
    </location>
</feature>
<dbReference type="OrthoDB" id="2143914at2759"/>
<reference evidence="10" key="1">
    <citation type="journal article" date="2023" name="Plant J.">
        <title>The genome of the king protea, Protea cynaroides.</title>
        <authorList>
            <person name="Chang J."/>
            <person name="Duong T.A."/>
            <person name="Schoeman C."/>
            <person name="Ma X."/>
            <person name="Roodt D."/>
            <person name="Barker N."/>
            <person name="Li Z."/>
            <person name="Van de Peer Y."/>
            <person name="Mizrachi E."/>
        </authorList>
    </citation>
    <scope>NUCLEOTIDE SEQUENCE</scope>
    <source>
        <tissue evidence="10">Young leaves</tissue>
    </source>
</reference>
<sequence>MECKPCKKPKQRHKKGLWSPEEDDKLRNYIMQYGHGCWSSIPLKTGLQRSGKSCRLRWLNYLIPGLKRGLFTVQEEEKILTLHHMLGNKWSQIAQHLPGRTDNEIKNYWNSNLKKKVIKTEALGAQSSSSSQFLTVFTPIPTHPTTQVACLDSIKLMKDSPTDKGQSILQTHKFIRYHPPKETAQSSLPNLLFAEWLSIDHFQGQSSIVSPAEMMVPGENSYDFNLDSDLFGPNLLHCDGVFGGEFHDVFGNERLDPQFESIARNGYSEFVSVGRVSMISAWSMM</sequence>
<keyword evidence="5" id="KW-0010">Activator</keyword>
<evidence type="ECO:0000313" key="11">
    <source>
        <dbReference type="Proteomes" id="UP001141806"/>
    </source>
</evidence>
<evidence type="ECO:0000256" key="1">
    <source>
        <dbReference type="ARBA" id="ARBA00004123"/>
    </source>
</evidence>
<protein>
    <submittedName>
        <fullName evidence="10">Uncharacterized protein</fullName>
    </submittedName>
</protein>
<dbReference type="SUPFAM" id="SSF46689">
    <property type="entry name" value="Homeodomain-like"/>
    <property type="match status" value="1"/>
</dbReference>
<dbReference type="FunFam" id="1.10.10.60:FF:000077">
    <property type="entry name" value="MYB transcription factor"/>
    <property type="match status" value="1"/>
</dbReference>
<dbReference type="InterPro" id="IPR017930">
    <property type="entry name" value="Myb_dom"/>
</dbReference>
<organism evidence="10 11">
    <name type="scientific">Protea cynaroides</name>
    <dbReference type="NCBI Taxonomy" id="273540"/>
    <lineage>
        <taxon>Eukaryota</taxon>
        <taxon>Viridiplantae</taxon>
        <taxon>Streptophyta</taxon>
        <taxon>Embryophyta</taxon>
        <taxon>Tracheophyta</taxon>
        <taxon>Spermatophyta</taxon>
        <taxon>Magnoliopsida</taxon>
        <taxon>Proteales</taxon>
        <taxon>Proteaceae</taxon>
        <taxon>Protea</taxon>
    </lineage>
</organism>
<dbReference type="CDD" id="cd00167">
    <property type="entry name" value="SANT"/>
    <property type="match status" value="2"/>
</dbReference>
<dbReference type="Pfam" id="PF00249">
    <property type="entry name" value="Myb_DNA-binding"/>
    <property type="match status" value="2"/>
</dbReference>
<feature type="domain" description="Myb-like" evidence="8">
    <location>
        <begin position="63"/>
        <end position="113"/>
    </location>
</feature>
<evidence type="ECO:0000256" key="4">
    <source>
        <dbReference type="ARBA" id="ARBA00023125"/>
    </source>
</evidence>
<dbReference type="AlphaFoldDB" id="A0A9Q0JU70"/>
<dbReference type="GO" id="GO:0005634">
    <property type="term" value="C:nucleus"/>
    <property type="evidence" value="ECO:0007669"/>
    <property type="project" value="UniProtKB-SubCell"/>
</dbReference>
<comment type="subcellular location">
    <subcellularLocation>
        <location evidence="1">Nucleus</location>
    </subcellularLocation>
</comment>
<comment type="caution">
    <text evidence="10">The sequence shown here is derived from an EMBL/GenBank/DDBJ whole genome shotgun (WGS) entry which is preliminary data.</text>
</comment>
<evidence type="ECO:0000256" key="5">
    <source>
        <dbReference type="ARBA" id="ARBA00023159"/>
    </source>
</evidence>
<evidence type="ECO:0000256" key="2">
    <source>
        <dbReference type="ARBA" id="ARBA00022737"/>
    </source>
</evidence>
<dbReference type="InterPro" id="IPR001005">
    <property type="entry name" value="SANT/Myb"/>
</dbReference>
<keyword evidence="6" id="KW-0804">Transcription</keyword>
<keyword evidence="7" id="KW-0539">Nucleus</keyword>
<dbReference type="InterPro" id="IPR051953">
    <property type="entry name" value="Plant_SW-associated_TFs"/>
</dbReference>
<dbReference type="Gene3D" id="1.10.10.60">
    <property type="entry name" value="Homeodomain-like"/>
    <property type="match status" value="2"/>
</dbReference>
<dbReference type="Proteomes" id="UP001141806">
    <property type="component" value="Unassembled WGS sequence"/>
</dbReference>
<evidence type="ECO:0000256" key="3">
    <source>
        <dbReference type="ARBA" id="ARBA00023015"/>
    </source>
</evidence>
<evidence type="ECO:0000259" key="8">
    <source>
        <dbReference type="PROSITE" id="PS50090"/>
    </source>
</evidence>
<dbReference type="PROSITE" id="PS50090">
    <property type="entry name" value="MYB_LIKE"/>
    <property type="match status" value="2"/>
</dbReference>
<proteinExistence type="predicted"/>